<feature type="region of interest" description="Disordered" evidence="2">
    <location>
        <begin position="163"/>
        <end position="362"/>
    </location>
</feature>
<feature type="region of interest" description="Disordered" evidence="2">
    <location>
        <begin position="24"/>
        <end position="89"/>
    </location>
</feature>
<feature type="compositionally biased region" description="Low complexity" evidence="2">
    <location>
        <begin position="315"/>
        <end position="337"/>
    </location>
</feature>
<reference evidence="4" key="1">
    <citation type="submission" date="2022-07" db="EMBL/GenBank/DDBJ databases">
        <title>Phylogenomic reconstructions and comparative analyses of Kickxellomycotina fungi.</title>
        <authorList>
            <person name="Reynolds N.K."/>
            <person name="Stajich J.E."/>
            <person name="Barry K."/>
            <person name="Grigoriev I.V."/>
            <person name="Crous P."/>
            <person name="Smith M.E."/>
        </authorList>
    </citation>
    <scope>NUCLEOTIDE SEQUENCE</scope>
    <source>
        <strain evidence="4">NBRC 100468</strain>
    </source>
</reference>
<name>A0A9W7ZYP1_9FUNG</name>
<evidence type="ECO:0000259" key="3">
    <source>
        <dbReference type="PROSITE" id="PS50118"/>
    </source>
</evidence>
<dbReference type="Proteomes" id="UP001150538">
    <property type="component" value="Unassembled WGS sequence"/>
</dbReference>
<feature type="region of interest" description="Disordered" evidence="2">
    <location>
        <begin position="554"/>
        <end position="642"/>
    </location>
</feature>
<protein>
    <recommendedName>
        <fullName evidence="3">HMG box domain-containing protein</fullName>
    </recommendedName>
</protein>
<gene>
    <name evidence="4" type="ORF">H4219_004064</name>
</gene>
<feature type="compositionally biased region" description="Low complexity" evidence="2">
    <location>
        <begin position="47"/>
        <end position="66"/>
    </location>
</feature>
<sequence>MHAQAAIPNTSSSMDVSSLINDITNTSAHDPRTPTPSGSFQQGLSNPVGVPITTTATTGSTVGTPVINGSASPSFSPADNQSSDPETAGDIQGKLAALGWRLETVRTEEKPIVTTRPANSFILYRRDKSKEITKLYPTLNQSAVSRMVADLWRRESAEIREKYRQMQHQAKQDFEEQLLNSPEKFAMGPNGAGRRRRRRRNNQGSESSLSTVAYRKTDKATTTSKPTAAAAATTTTTEGSPQMDSRARATDGARAMGTAGHQSNTLPNISSIVDYNSHHHHHQQQQQQQQQRGTNINGQTRRSVSSTSAHGSPCSNGNHLNVNSNNNNSSPSMSKSSPRFSTLPAPPSQTAPTCISTSSAGSNNSYCPGLSYSVSASAAPLPPPPQTSSISTQRSSAATPPSHGRYHPYMPSSYSPKFVSDGRLSSILSKNANASASPKTTIDNLLCHPEPCRRSPLDDAEPPRQSTGAAPTMTAHSNNYHHPHNNHGQYYGQQNGGNTSPLTGGQLVNVMPGLQVYQINRMGSNGPVTIPELPSDCQVWIVPRDRAQLQSLMSSSTAFNSGRSRSSSSSMGGSGQGLTTAATHSAFKQAIPPLPHGAPASYYNHHQHYHGGAPAAVAPPPRGDGPPGLSMMPPPTTRTPSF</sequence>
<dbReference type="SMART" id="SM00398">
    <property type="entry name" value="HMG"/>
    <property type="match status" value="1"/>
</dbReference>
<dbReference type="InterPro" id="IPR009071">
    <property type="entry name" value="HMG_box_dom"/>
</dbReference>
<dbReference type="EMBL" id="JANBPU010000123">
    <property type="protein sequence ID" value="KAJ1915930.1"/>
    <property type="molecule type" value="Genomic_DNA"/>
</dbReference>
<feature type="compositionally biased region" description="Low complexity" evidence="2">
    <location>
        <begin position="486"/>
        <end position="498"/>
    </location>
</feature>
<evidence type="ECO:0000313" key="5">
    <source>
        <dbReference type="Proteomes" id="UP001150538"/>
    </source>
</evidence>
<keyword evidence="1" id="KW-0238">DNA-binding</keyword>
<feature type="compositionally biased region" description="Polar residues" evidence="2">
    <location>
        <begin position="260"/>
        <end position="274"/>
    </location>
</feature>
<feature type="compositionally biased region" description="Low complexity" evidence="2">
    <location>
        <begin position="220"/>
        <end position="237"/>
    </location>
</feature>
<dbReference type="SUPFAM" id="SSF47095">
    <property type="entry name" value="HMG-box"/>
    <property type="match status" value="1"/>
</dbReference>
<keyword evidence="5" id="KW-1185">Reference proteome</keyword>
<feature type="compositionally biased region" description="Polar residues" evidence="2">
    <location>
        <begin position="67"/>
        <end position="85"/>
    </location>
</feature>
<dbReference type="GO" id="GO:0003677">
    <property type="term" value="F:DNA binding"/>
    <property type="evidence" value="ECO:0007669"/>
    <property type="project" value="UniProtKB-UniRule"/>
</dbReference>
<feature type="region of interest" description="Disordered" evidence="2">
    <location>
        <begin position="431"/>
        <end position="502"/>
    </location>
</feature>
<evidence type="ECO:0000256" key="1">
    <source>
        <dbReference type="PROSITE-ProRule" id="PRU00267"/>
    </source>
</evidence>
<feature type="compositionally biased region" description="Polar residues" evidence="2">
    <location>
        <begin position="292"/>
        <end position="314"/>
    </location>
</feature>
<feature type="compositionally biased region" description="Polar residues" evidence="2">
    <location>
        <begin position="202"/>
        <end position="211"/>
    </location>
</feature>
<feature type="compositionally biased region" description="Polar residues" evidence="2">
    <location>
        <begin position="431"/>
        <end position="443"/>
    </location>
</feature>
<dbReference type="CDD" id="cd01389">
    <property type="entry name" value="HMG-box_ROX1-like"/>
    <property type="match status" value="1"/>
</dbReference>
<dbReference type="PROSITE" id="PS50118">
    <property type="entry name" value="HMG_BOX_2"/>
    <property type="match status" value="1"/>
</dbReference>
<keyword evidence="1" id="KW-0539">Nucleus</keyword>
<feature type="region of interest" description="Disordered" evidence="2">
    <location>
        <begin position="377"/>
        <end position="411"/>
    </location>
</feature>
<dbReference type="InterPro" id="IPR036910">
    <property type="entry name" value="HMG_box_dom_sf"/>
</dbReference>
<dbReference type="GO" id="GO:0005634">
    <property type="term" value="C:nucleus"/>
    <property type="evidence" value="ECO:0007669"/>
    <property type="project" value="UniProtKB-UniRule"/>
</dbReference>
<feature type="compositionally biased region" description="Polar residues" evidence="2">
    <location>
        <begin position="35"/>
        <end position="45"/>
    </location>
</feature>
<dbReference type="AlphaFoldDB" id="A0A9W7ZYP1"/>
<comment type="caution">
    <text evidence="4">The sequence shown here is derived from an EMBL/GenBank/DDBJ whole genome shotgun (WGS) entry which is preliminary data.</text>
</comment>
<proteinExistence type="predicted"/>
<dbReference type="Gene3D" id="1.10.30.10">
    <property type="entry name" value="High mobility group box domain"/>
    <property type="match status" value="1"/>
</dbReference>
<dbReference type="OrthoDB" id="6247875at2759"/>
<feature type="compositionally biased region" description="Low complexity" evidence="2">
    <location>
        <begin position="387"/>
        <end position="399"/>
    </location>
</feature>
<feature type="compositionally biased region" description="Low complexity" evidence="2">
    <location>
        <begin position="554"/>
        <end position="571"/>
    </location>
</feature>
<feature type="compositionally biased region" description="Pro residues" evidence="2">
    <location>
        <begin position="632"/>
        <end position="642"/>
    </location>
</feature>
<accession>A0A9W7ZYP1</accession>
<feature type="compositionally biased region" description="Polar residues" evidence="2">
    <location>
        <begin position="350"/>
        <end position="362"/>
    </location>
</feature>
<evidence type="ECO:0000313" key="4">
    <source>
        <dbReference type="EMBL" id="KAJ1915930.1"/>
    </source>
</evidence>
<feature type="domain" description="HMG box" evidence="3">
    <location>
        <begin position="114"/>
        <end position="182"/>
    </location>
</feature>
<feature type="DNA-binding region" description="HMG box" evidence="1">
    <location>
        <begin position="114"/>
        <end position="182"/>
    </location>
</feature>
<organism evidence="4 5">
    <name type="scientific">Mycoemilia scoparia</name>
    <dbReference type="NCBI Taxonomy" id="417184"/>
    <lineage>
        <taxon>Eukaryota</taxon>
        <taxon>Fungi</taxon>
        <taxon>Fungi incertae sedis</taxon>
        <taxon>Zoopagomycota</taxon>
        <taxon>Kickxellomycotina</taxon>
        <taxon>Kickxellomycetes</taxon>
        <taxon>Kickxellales</taxon>
        <taxon>Kickxellaceae</taxon>
        <taxon>Mycoemilia</taxon>
    </lineage>
</organism>
<feature type="compositionally biased region" description="Basic and acidic residues" evidence="2">
    <location>
        <begin position="163"/>
        <end position="174"/>
    </location>
</feature>
<dbReference type="Pfam" id="PF00505">
    <property type="entry name" value="HMG_box"/>
    <property type="match status" value="1"/>
</dbReference>
<evidence type="ECO:0000256" key="2">
    <source>
        <dbReference type="SAM" id="MobiDB-lite"/>
    </source>
</evidence>